<dbReference type="CDD" id="cd06173">
    <property type="entry name" value="MFS_MefA_like"/>
    <property type="match status" value="1"/>
</dbReference>
<dbReference type="PANTHER" id="PTHR23513:SF6">
    <property type="entry name" value="MAJOR FACILITATOR SUPERFAMILY ASSOCIATED DOMAIN-CONTAINING PROTEIN"/>
    <property type="match status" value="1"/>
</dbReference>
<dbReference type="Pfam" id="PF07690">
    <property type="entry name" value="MFS_1"/>
    <property type="match status" value="1"/>
</dbReference>
<dbReference type="InterPro" id="IPR020846">
    <property type="entry name" value="MFS_dom"/>
</dbReference>
<dbReference type="Proteomes" id="UP000075260">
    <property type="component" value="Unassembled WGS sequence"/>
</dbReference>
<feature type="transmembrane region" description="Helical" evidence="6">
    <location>
        <begin position="229"/>
        <end position="255"/>
    </location>
</feature>
<dbReference type="GO" id="GO:0022857">
    <property type="term" value="F:transmembrane transporter activity"/>
    <property type="evidence" value="ECO:0007669"/>
    <property type="project" value="InterPro"/>
</dbReference>
<sequence length="417" mass="41799">MPSPPRDGLSRNPDFLRLWAAQAVSALGGRVSRTALPVIAIVSLGADAAGVAVLSALATAPGVLVGLFAGGLVDRSRKRPLLIGADLARAALILSVPIAAWAGALTLVHLSAVAALVGMATSLFQIADNAYLPALVGQDRLVEANARLEGTEAAAEIAGPGAAGLLIQALTAPVTMVVDALSYLGSAALLGRIRAAEAPVAPEGDAAGSGASLREDLRMGLRHGLGHPVVGATFMALGAQALLSGGAFSALYMLYLLEHLRLDPAAVGLIISVGGIGALGGSVIAGWLGRRLGAGPAMILSLTVSQAGALLIPLAAQLGDLAVPALVLHQLVGDAFLVAFMIHAVSARQSMLPLTVLGRVNATLHVITGALLPAGTLAAGWLAGRIGVEATVWAGVLAGLAAPLLLLRPAVWRLRAG</sequence>
<evidence type="ECO:0000256" key="1">
    <source>
        <dbReference type="ARBA" id="ARBA00004651"/>
    </source>
</evidence>
<feature type="transmembrane region" description="Helical" evidence="6">
    <location>
        <begin position="362"/>
        <end position="384"/>
    </location>
</feature>
<feature type="transmembrane region" description="Helical" evidence="6">
    <location>
        <begin position="390"/>
        <end position="407"/>
    </location>
</feature>
<dbReference type="SUPFAM" id="SSF103473">
    <property type="entry name" value="MFS general substrate transporter"/>
    <property type="match status" value="1"/>
</dbReference>
<comment type="subcellular location">
    <subcellularLocation>
        <location evidence="1">Cell membrane</location>
        <topology evidence="1">Multi-pass membrane protein</topology>
    </subcellularLocation>
</comment>
<dbReference type="AlphaFoldDB" id="A0A150Q5X9"/>
<dbReference type="GO" id="GO:0005886">
    <property type="term" value="C:plasma membrane"/>
    <property type="evidence" value="ECO:0007669"/>
    <property type="project" value="UniProtKB-SubCell"/>
</dbReference>
<evidence type="ECO:0000256" key="6">
    <source>
        <dbReference type="SAM" id="Phobius"/>
    </source>
</evidence>
<reference evidence="8 9" key="1">
    <citation type="submission" date="2014-02" db="EMBL/GenBank/DDBJ databases">
        <title>The small core and large imbalanced accessory genome model reveals a collaborative survival strategy of Sorangium cellulosum strains in nature.</title>
        <authorList>
            <person name="Han K."/>
            <person name="Peng R."/>
            <person name="Blom J."/>
            <person name="Li Y.-Z."/>
        </authorList>
    </citation>
    <scope>NUCLEOTIDE SEQUENCE [LARGE SCALE GENOMIC DNA]</scope>
    <source>
        <strain evidence="8 9">So0008-312</strain>
    </source>
</reference>
<dbReference type="OrthoDB" id="145388at2"/>
<evidence type="ECO:0000256" key="3">
    <source>
        <dbReference type="ARBA" id="ARBA00022692"/>
    </source>
</evidence>
<name>A0A150Q5X9_SORCE</name>
<gene>
    <name evidence="8" type="ORF">BE15_10355</name>
</gene>
<evidence type="ECO:0000313" key="8">
    <source>
        <dbReference type="EMBL" id="KYF63360.1"/>
    </source>
</evidence>
<evidence type="ECO:0000256" key="4">
    <source>
        <dbReference type="ARBA" id="ARBA00022989"/>
    </source>
</evidence>
<keyword evidence="5 6" id="KW-0472">Membrane</keyword>
<dbReference type="EMBL" id="JEMA01001009">
    <property type="protein sequence ID" value="KYF63360.1"/>
    <property type="molecule type" value="Genomic_DNA"/>
</dbReference>
<feature type="transmembrane region" description="Helical" evidence="6">
    <location>
        <begin position="321"/>
        <end position="342"/>
    </location>
</feature>
<keyword evidence="4 6" id="KW-1133">Transmembrane helix</keyword>
<evidence type="ECO:0000259" key="7">
    <source>
        <dbReference type="PROSITE" id="PS50850"/>
    </source>
</evidence>
<dbReference type="RefSeq" id="WP_061612195.1">
    <property type="nucleotide sequence ID" value="NZ_JEMA01001009.1"/>
</dbReference>
<keyword evidence="3 6" id="KW-0812">Transmembrane</keyword>
<dbReference type="InterPro" id="IPR011701">
    <property type="entry name" value="MFS"/>
</dbReference>
<dbReference type="Gene3D" id="1.20.1250.20">
    <property type="entry name" value="MFS general substrate transporter like domains"/>
    <property type="match status" value="1"/>
</dbReference>
<protein>
    <submittedName>
        <fullName evidence="8">MFS transporter permease</fullName>
    </submittedName>
</protein>
<feature type="domain" description="Major facilitator superfamily (MFS) profile" evidence="7">
    <location>
        <begin position="224"/>
        <end position="417"/>
    </location>
</feature>
<organism evidence="8 9">
    <name type="scientific">Sorangium cellulosum</name>
    <name type="common">Polyangium cellulosum</name>
    <dbReference type="NCBI Taxonomy" id="56"/>
    <lineage>
        <taxon>Bacteria</taxon>
        <taxon>Pseudomonadati</taxon>
        <taxon>Myxococcota</taxon>
        <taxon>Polyangia</taxon>
        <taxon>Polyangiales</taxon>
        <taxon>Polyangiaceae</taxon>
        <taxon>Sorangium</taxon>
    </lineage>
</organism>
<dbReference type="PROSITE" id="PS50850">
    <property type="entry name" value="MFS"/>
    <property type="match status" value="1"/>
</dbReference>
<accession>A0A150Q5X9</accession>
<comment type="caution">
    <text evidence="8">The sequence shown here is derived from an EMBL/GenBank/DDBJ whole genome shotgun (WGS) entry which is preliminary data.</text>
</comment>
<feature type="transmembrane region" description="Helical" evidence="6">
    <location>
        <begin position="48"/>
        <end position="69"/>
    </location>
</feature>
<feature type="transmembrane region" description="Helical" evidence="6">
    <location>
        <begin position="295"/>
        <end position="315"/>
    </location>
</feature>
<dbReference type="PANTHER" id="PTHR23513">
    <property type="entry name" value="INTEGRAL MEMBRANE EFFLUX PROTEIN-RELATED"/>
    <property type="match status" value="1"/>
</dbReference>
<proteinExistence type="predicted"/>
<evidence type="ECO:0000313" key="9">
    <source>
        <dbReference type="Proteomes" id="UP000075260"/>
    </source>
</evidence>
<keyword evidence="2" id="KW-1003">Cell membrane</keyword>
<dbReference type="InterPro" id="IPR036259">
    <property type="entry name" value="MFS_trans_sf"/>
</dbReference>
<evidence type="ECO:0000256" key="5">
    <source>
        <dbReference type="ARBA" id="ARBA00023136"/>
    </source>
</evidence>
<evidence type="ECO:0000256" key="2">
    <source>
        <dbReference type="ARBA" id="ARBA00022475"/>
    </source>
</evidence>
<feature type="transmembrane region" description="Helical" evidence="6">
    <location>
        <begin position="267"/>
        <end position="288"/>
    </location>
</feature>